<name>A0A2C6DSQ8_9GAMM</name>
<organism evidence="1 3">
    <name type="scientific">Budvicia aquatica</name>
    <dbReference type="NCBI Taxonomy" id="82979"/>
    <lineage>
        <taxon>Bacteria</taxon>
        <taxon>Pseudomonadati</taxon>
        <taxon>Pseudomonadota</taxon>
        <taxon>Gammaproteobacteria</taxon>
        <taxon>Enterobacterales</taxon>
        <taxon>Budviciaceae</taxon>
        <taxon>Budvicia</taxon>
    </lineage>
</organism>
<accession>A0A2C6DSQ8</accession>
<evidence type="ECO:0000313" key="3">
    <source>
        <dbReference type="Proteomes" id="UP000224974"/>
    </source>
</evidence>
<dbReference type="OrthoDB" id="509040at2"/>
<dbReference type="InterPro" id="IPR025599">
    <property type="entry name" value="YjcZ"/>
</dbReference>
<reference evidence="1" key="2">
    <citation type="submission" date="2017-09" db="EMBL/GenBank/DDBJ databases">
        <title>FDA dAtabase for Regulatory Grade micrObial Sequences (FDA-ARGOS): Supporting development and validation of Infectious Disease Dx tests.</title>
        <authorList>
            <person name="Minogue T."/>
            <person name="Wolcott M."/>
            <person name="Wasieloski L."/>
            <person name="Aguilar W."/>
            <person name="Moore D."/>
            <person name="Tallon L.J."/>
            <person name="Sadzewicz L."/>
            <person name="Ott S."/>
            <person name="Zhao X."/>
            <person name="Nagaraj S."/>
            <person name="Vavikolanu K."/>
            <person name="Aluvathingal J."/>
            <person name="Nadendla S."/>
            <person name="Sichtig H."/>
        </authorList>
    </citation>
    <scope>NUCLEOTIDE SEQUENCE</scope>
    <source>
        <strain evidence="1">FDAARGOS_387</strain>
    </source>
</reference>
<dbReference type="EMBL" id="PDDX01000001">
    <property type="protein sequence ID" value="PHI32247.1"/>
    <property type="molecule type" value="Genomic_DNA"/>
</dbReference>
<dbReference type="STRING" id="1111728.GCA_000427805_04297"/>
<dbReference type="AlphaFoldDB" id="A0A2C6DSQ8"/>
<dbReference type="Pfam" id="PF13990">
    <property type="entry name" value="YjcZ"/>
    <property type="match status" value="1"/>
</dbReference>
<proteinExistence type="predicted"/>
<evidence type="ECO:0000313" key="4">
    <source>
        <dbReference type="Proteomes" id="UP000373449"/>
    </source>
</evidence>
<dbReference type="EMBL" id="CAADJA010000002">
    <property type="protein sequence ID" value="VFS45163.1"/>
    <property type="molecule type" value="Genomic_DNA"/>
</dbReference>
<evidence type="ECO:0000313" key="2">
    <source>
        <dbReference type="EMBL" id="VFS45163.1"/>
    </source>
</evidence>
<evidence type="ECO:0000313" key="1">
    <source>
        <dbReference type="EMBL" id="PHI32247.1"/>
    </source>
</evidence>
<dbReference type="Proteomes" id="UP000373449">
    <property type="component" value="Unassembled WGS sequence"/>
</dbReference>
<dbReference type="Proteomes" id="UP000224974">
    <property type="component" value="Unassembled WGS sequence"/>
</dbReference>
<dbReference type="RefSeq" id="WP_029095968.1">
    <property type="nucleotide sequence ID" value="NZ_CAADJA010000002.1"/>
</dbReference>
<gene>
    <name evidence="1" type="ORF">CRN84_24465</name>
    <name evidence="2" type="ORF">NCTC12282_00035</name>
</gene>
<reference evidence="2 4" key="3">
    <citation type="submission" date="2019-03" db="EMBL/GenBank/DDBJ databases">
        <authorList>
            <consortium name="Pathogen Informatics"/>
        </authorList>
    </citation>
    <scope>NUCLEOTIDE SEQUENCE [LARGE SCALE GENOMIC DNA]</scope>
    <source>
        <strain evidence="2 4">NCTC12282</strain>
    </source>
</reference>
<reference evidence="3" key="1">
    <citation type="submission" date="2017-09" db="EMBL/GenBank/DDBJ databases">
        <title>FDA dAtabase for Regulatory Grade micrObial Sequences (FDA-ARGOS): Supporting development and validation of Infectious Disease Dx tests.</title>
        <authorList>
            <person name="Minogue T."/>
            <person name="Wolcott M."/>
            <person name="Wasieloski L."/>
            <person name="Aguilar W."/>
            <person name="Moore D."/>
            <person name="Tallon L."/>
            <person name="Sadzewicz L."/>
            <person name="Ott S."/>
            <person name="Zhao X."/>
            <person name="Nagaraj S."/>
            <person name="Vavikolanu K."/>
            <person name="Aluvathingal J."/>
            <person name="Nadendla S."/>
            <person name="Sichtig H."/>
        </authorList>
    </citation>
    <scope>NUCLEOTIDE SEQUENCE [LARGE SCALE GENOMIC DNA]</scope>
    <source>
        <strain evidence="3">FDAARGOS_387</strain>
    </source>
</reference>
<protein>
    <submittedName>
        <fullName evidence="1">Chemotaxis protein</fullName>
    </submittedName>
</protein>
<keyword evidence="3" id="KW-1185">Reference proteome</keyword>
<sequence>MLTAVTPTDNLCQVLTCLPEKFIVDLANGIDVVRDHTRTQQSQQFLDRIWMGFTGTNAKRQQAINASLADGVESSLRWLTELSGSLAKSNYAIVQVNDRMNQLMHNTAQVAHYAVDTRQLLAQFTVQTNARFSEISQAIQNIDLMQHGRIQFDQVFARWQAGRYQPFSLSGRCYAVLEELRWGVFGDLLRNSDTRQYTGFLNELRDRASCQMALDAQVTPLSRVSHQQWLAVPDTHFSDGLAYQGDWSTADYHPVVFATTQTQEAIPSGMPLICHAERLTGALIEEVFGGIA</sequence>